<accession>A0A0K0ETU9</accession>
<name>A0A0K0ETU9_STRVS</name>
<sequence>LLRVYFLSNKYHKRLTYQGYQLISLLLISSHTLEKLFNF</sequence>
<proteinExistence type="predicted"/>
<dbReference type="WBParaSite" id="SVE_0000332450.1">
    <property type="protein sequence ID" value="SVE_0000332450.1"/>
    <property type="gene ID" value="SVE_0000332450"/>
</dbReference>
<dbReference type="Proteomes" id="UP000035680">
    <property type="component" value="Unassembled WGS sequence"/>
</dbReference>
<protein>
    <submittedName>
        <fullName evidence="2">IS4 family transposase</fullName>
    </submittedName>
</protein>
<dbReference type="AlphaFoldDB" id="A0A0K0ETU9"/>
<keyword evidence="1" id="KW-1185">Reference proteome</keyword>
<reference evidence="1" key="1">
    <citation type="submission" date="2014-07" db="EMBL/GenBank/DDBJ databases">
        <authorList>
            <person name="Martin A.A"/>
            <person name="De Silva N."/>
        </authorList>
    </citation>
    <scope>NUCLEOTIDE SEQUENCE</scope>
</reference>
<evidence type="ECO:0000313" key="2">
    <source>
        <dbReference type="WBParaSite" id="SVE_0000332450.1"/>
    </source>
</evidence>
<organism evidence="1 2">
    <name type="scientific">Strongyloides venezuelensis</name>
    <name type="common">Threadworm</name>
    <dbReference type="NCBI Taxonomy" id="75913"/>
    <lineage>
        <taxon>Eukaryota</taxon>
        <taxon>Metazoa</taxon>
        <taxon>Ecdysozoa</taxon>
        <taxon>Nematoda</taxon>
        <taxon>Chromadorea</taxon>
        <taxon>Rhabditida</taxon>
        <taxon>Tylenchina</taxon>
        <taxon>Panagrolaimomorpha</taxon>
        <taxon>Strongyloidoidea</taxon>
        <taxon>Strongyloididae</taxon>
        <taxon>Strongyloides</taxon>
    </lineage>
</organism>
<evidence type="ECO:0000313" key="1">
    <source>
        <dbReference type="Proteomes" id="UP000035680"/>
    </source>
</evidence>
<reference evidence="2" key="2">
    <citation type="submission" date="2015-08" db="UniProtKB">
        <authorList>
            <consortium name="WormBaseParasite"/>
        </authorList>
    </citation>
    <scope>IDENTIFICATION</scope>
</reference>